<organism evidence="2 3">
    <name type="scientific">Cercospora kikuchii</name>
    <dbReference type="NCBI Taxonomy" id="84275"/>
    <lineage>
        <taxon>Eukaryota</taxon>
        <taxon>Fungi</taxon>
        <taxon>Dikarya</taxon>
        <taxon>Ascomycota</taxon>
        <taxon>Pezizomycotina</taxon>
        <taxon>Dothideomycetes</taxon>
        <taxon>Dothideomycetidae</taxon>
        <taxon>Mycosphaerellales</taxon>
        <taxon>Mycosphaerellaceae</taxon>
        <taxon>Cercospora</taxon>
    </lineage>
</organism>
<sequence length="202" mass="21784">MVTAQQSEVYPTVLPSETPMITTAQQSEVYSTVLPSEPPMITTADHWSCATKDIASYFLPPTPTGALSTARLSYGRSVQPCTYTGVEAFDCPFPDKSLWCGFSTAMPSTLKDEYAAYGSTASSWWAERSSAAVSLAIACPHSWWQAKDRVSFGAENLNFTIIEAECYTEAHATGGEPFVYSITTTILAPTPAPTTPPQTSQV</sequence>
<evidence type="ECO:0000313" key="3">
    <source>
        <dbReference type="Proteomes" id="UP000825890"/>
    </source>
</evidence>
<feature type="domain" description="DUF7735" evidence="1">
    <location>
        <begin position="34"/>
        <end position="174"/>
    </location>
</feature>
<keyword evidence="3" id="KW-1185">Reference proteome</keyword>
<dbReference type="GeneID" id="68286972"/>
<dbReference type="EMBL" id="BOLY01000001">
    <property type="protein sequence ID" value="GIZ37969.1"/>
    <property type="molecule type" value="Genomic_DNA"/>
</dbReference>
<dbReference type="PANTHER" id="PTHR42029">
    <property type="entry name" value="AN04G07800"/>
    <property type="match status" value="1"/>
</dbReference>
<comment type="caution">
    <text evidence="2">The sequence shown here is derived from an EMBL/GenBank/DDBJ whole genome shotgun (WGS) entry which is preliminary data.</text>
</comment>
<gene>
    <name evidence="2" type="ORF">CKM354_000139700</name>
</gene>
<dbReference type="InterPro" id="IPR056637">
    <property type="entry name" value="DUF7735"/>
</dbReference>
<dbReference type="RefSeq" id="XP_044652456.1">
    <property type="nucleotide sequence ID" value="XM_044796521.1"/>
</dbReference>
<reference evidence="2 3" key="1">
    <citation type="submission" date="2021-01" db="EMBL/GenBank/DDBJ databases">
        <title>Cercospora kikuchii MAFF 305040 whole genome shotgun sequence.</title>
        <authorList>
            <person name="Kashiwa T."/>
            <person name="Suzuki T."/>
        </authorList>
    </citation>
    <scope>NUCLEOTIDE SEQUENCE [LARGE SCALE GENOMIC DNA]</scope>
    <source>
        <strain evidence="2 3">MAFF 305040</strain>
    </source>
</reference>
<dbReference type="AlphaFoldDB" id="A0A9P3C7S1"/>
<dbReference type="PANTHER" id="PTHR42029:SF3">
    <property type="entry name" value="AN04G07800"/>
    <property type="match status" value="1"/>
</dbReference>
<dbReference type="Proteomes" id="UP000825890">
    <property type="component" value="Unassembled WGS sequence"/>
</dbReference>
<protein>
    <recommendedName>
        <fullName evidence="1">DUF7735 domain-containing protein</fullName>
    </recommendedName>
</protein>
<dbReference type="OrthoDB" id="4940591at2759"/>
<dbReference type="Pfam" id="PF24870">
    <property type="entry name" value="DUF7735"/>
    <property type="match status" value="1"/>
</dbReference>
<evidence type="ECO:0000259" key="1">
    <source>
        <dbReference type="Pfam" id="PF24870"/>
    </source>
</evidence>
<name>A0A9P3C7S1_9PEZI</name>
<evidence type="ECO:0000313" key="2">
    <source>
        <dbReference type="EMBL" id="GIZ37969.1"/>
    </source>
</evidence>
<proteinExistence type="predicted"/>
<accession>A0A9P3C7S1</accession>